<dbReference type="InterPro" id="IPR050863">
    <property type="entry name" value="CenT-Element_Derived"/>
</dbReference>
<dbReference type="PANTHER" id="PTHR19303">
    <property type="entry name" value="TRANSPOSON"/>
    <property type="match status" value="1"/>
</dbReference>
<protein>
    <submittedName>
        <fullName evidence="2">DDE superfamily endonuclease</fullName>
    </submittedName>
</protein>
<keyword evidence="2" id="KW-0540">Nuclease</keyword>
<reference evidence="2 3" key="1">
    <citation type="journal article" date="2024" name="BMC Genomics">
        <title>De novo assembly and annotation of Popillia japonica's genome with initial clues to its potential as an invasive pest.</title>
        <authorList>
            <person name="Cucini C."/>
            <person name="Boschi S."/>
            <person name="Funari R."/>
            <person name="Cardaioli E."/>
            <person name="Iannotti N."/>
            <person name="Marturano G."/>
            <person name="Paoli F."/>
            <person name="Bruttini M."/>
            <person name="Carapelli A."/>
            <person name="Frati F."/>
            <person name="Nardi F."/>
        </authorList>
    </citation>
    <scope>NUCLEOTIDE SEQUENCE [LARGE SCALE GENOMIC DNA]</scope>
    <source>
        <strain evidence="2">DMR45628</strain>
    </source>
</reference>
<organism evidence="2 3">
    <name type="scientific">Popillia japonica</name>
    <name type="common">Japanese beetle</name>
    <dbReference type="NCBI Taxonomy" id="7064"/>
    <lineage>
        <taxon>Eukaryota</taxon>
        <taxon>Metazoa</taxon>
        <taxon>Ecdysozoa</taxon>
        <taxon>Arthropoda</taxon>
        <taxon>Hexapoda</taxon>
        <taxon>Insecta</taxon>
        <taxon>Pterygota</taxon>
        <taxon>Neoptera</taxon>
        <taxon>Endopterygota</taxon>
        <taxon>Coleoptera</taxon>
        <taxon>Polyphaga</taxon>
        <taxon>Scarabaeiformia</taxon>
        <taxon>Scarabaeidae</taxon>
        <taxon>Rutelinae</taxon>
        <taxon>Popillia</taxon>
    </lineage>
</organism>
<dbReference type="Proteomes" id="UP001458880">
    <property type="component" value="Unassembled WGS sequence"/>
</dbReference>
<evidence type="ECO:0000313" key="3">
    <source>
        <dbReference type="Proteomes" id="UP001458880"/>
    </source>
</evidence>
<proteinExistence type="predicted"/>
<keyword evidence="3" id="KW-1185">Reference proteome</keyword>
<dbReference type="AlphaFoldDB" id="A0AAW1IFF7"/>
<evidence type="ECO:0000259" key="1">
    <source>
        <dbReference type="Pfam" id="PF03184"/>
    </source>
</evidence>
<dbReference type="GO" id="GO:0004519">
    <property type="term" value="F:endonuclease activity"/>
    <property type="evidence" value="ECO:0007669"/>
    <property type="project" value="UniProtKB-KW"/>
</dbReference>
<dbReference type="PANTHER" id="PTHR19303:SF73">
    <property type="entry name" value="PROTEIN PDC2"/>
    <property type="match status" value="1"/>
</dbReference>
<dbReference type="InterPro" id="IPR004875">
    <property type="entry name" value="DDE_SF_endonuclease_dom"/>
</dbReference>
<dbReference type="EMBL" id="JASPKY010000594">
    <property type="protein sequence ID" value="KAK9688361.1"/>
    <property type="molecule type" value="Genomic_DNA"/>
</dbReference>
<gene>
    <name evidence="2" type="ORF">QE152_g35607</name>
</gene>
<dbReference type="GO" id="GO:0005634">
    <property type="term" value="C:nucleus"/>
    <property type="evidence" value="ECO:0007669"/>
    <property type="project" value="TreeGrafter"/>
</dbReference>
<accession>A0AAW1IFF7</accession>
<dbReference type="Pfam" id="PF03184">
    <property type="entry name" value="DDE_1"/>
    <property type="match status" value="1"/>
</dbReference>
<dbReference type="GO" id="GO:0003677">
    <property type="term" value="F:DNA binding"/>
    <property type="evidence" value="ECO:0007669"/>
    <property type="project" value="TreeGrafter"/>
</dbReference>
<sequence>MSRRANQRAWITSELFKNEIRNWDADLEQQKRKIILIVDNCPAYPNIPNLDNIKLVVLPAHTTATLQPIDQGVIACVKQHYKKLFLCKMISSLDEGKEFQFSVLNGILRLNTAWKRVSQKTIVNCYRQAGFYHNVKFDEDDELPLTQCLLKHKNTVEPDDEDFLSLQDWDMRNM</sequence>
<name>A0AAW1IFF7_POPJA</name>
<comment type="caution">
    <text evidence="2">The sequence shown here is derived from an EMBL/GenBank/DDBJ whole genome shotgun (WGS) entry which is preliminary data.</text>
</comment>
<keyword evidence="2" id="KW-0255">Endonuclease</keyword>
<keyword evidence="2" id="KW-0378">Hydrolase</keyword>
<evidence type="ECO:0000313" key="2">
    <source>
        <dbReference type="EMBL" id="KAK9688361.1"/>
    </source>
</evidence>
<feature type="domain" description="DDE-1" evidence="1">
    <location>
        <begin position="4"/>
        <end position="126"/>
    </location>
</feature>